<reference evidence="1 2" key="2">
    <citation type="submission" date="2018-11" db="EMBL/GenBank/DDBJ databases">
        <authorList>
            <consortium name="Pathogen Informatics"/>
        </authorList>
    </citation>
    <scope>NUCLEOTIDE SEQUENCE [LARGE SCALE GENOMIC DNA]</scope>
</reference>
<evidence type="ECO:0000313" key="2">
    <source>
        <dbReference type="Proteomes" id="UP000271098"/>
    </source>
</evidence>
<gene>
    <name evidence="1" type="ORF">GPUH_LOCUS2993</name>
</gene>
<dbReference type="WBParaSite" id="GPUH_0000299801-mRNA-1">
    <property type="protein sequence ID" value="GPUH_0000299801-mRNA-1"/>
    <property type="gene ID" value="GPUH_0000299801"/>
</dbReference>
<accession>A0A183D2Q2</accession>
<keyword evidence="2" id="KW-1185">Reference proteome</keyword>
<dbReference type="AlphaFoldDB" id="A0A183D2Q2"/>
<evidence type="ECO:0000313" key="3">
    <source>
        <dbReference type="WBParaSite" id="GPUH_0000299801-mRNA-1"/>
    </source>
</evidence>
<dbReference type="Proteomes" id="UP000271098">
    <property type="component" value="Unassembled WGS sequence"/>
</dbReference>
<proteinExistence type="predicted"/>
<protein>
    <submittedName>
        <fullName evidence="3">Mediator of RNA polymerase II transcription subunit 20</fullName>
    </submittedName>
</protein>
<evidence type="ECO:0000313" key="1">
    <source>
        <dbReference type="EMBL" id="VDK37302.1"/>
    </source>
</evidence>
<organism evidence="3">
    <name type="scientific">Gongylonema pulchrum</name>
    <dbReference type="NCBI Taxonomy" id="637853"/>
    <lineage>
        <taxon>Eukaryota</taxon>
        <taxon>Metazoa</taxon>
        <taxon>Ecdysozoa</taxon>
        <taxon>Nematoda</taxon>
        <taxon>Chromadorea</taxon>
        <taxon>Rhabditida</taxon>
        <taxon>Spirurina</taxon>
        <taxon>Spiruromorpha</taxon>
        <taxon>Spiruroidea</taxon>
        <taxon>Gongylonematidae</taxon>
        <taxon>Gongylonema</taxon>
    </lineage>
</organism>
<dbReference type="EMBL" id="UYRT01004818">
    <property type="protein sequence ID" value="VDK37302.1"/>
    <property type="molecule type" value="Genomic_DNA"/>
</dbReference>
<name>A0A183D2Q2_9BILA</name>
<sequence length="213" mass="24545">MFTVTQPTRNCDPFEVISLRRNLWNVTDGLRPHFTWVSGLVKKWTVEPTKKQQVQKLQQFNGSLSALVQSTSSLMQILHFGASSSPMRFLDFLPALTQYVTGRTYFVTHTIKDEFIMVFYDVDLMYDKSKLNTVASEYLKNGIHSIHYIVFKAVAPGLHYVESQNRYIVHLTCSIRYACGYVASLNGYLSNTSFAINQMQLTCAKVLRHQYEY</sequence>
<reference evidence="3" key="1">
    <citation type="submission" date="2016-06" db="UniProtKB">
        <authorList>
            <consortium name="WormBaseParasite"/>
        </authorList>
    </citation>
    <scope>IDENTIFICATION</scope>
</reference>